<evidence type="ECO:0000256" key="4">
    <source>
        <dbReference type="ARBA" id="ARBA00013145"/>
    </source>
</evidence>
<gene>
    <name evidence="13" type="ORF">A7L45_09405</name>
</gene>
<dbReference type="EMBL" id="CP015756">
    <property type="protein sequence ID" value="APC40265.1"/>
    <property type="molecule type" value="Genomic_DNA"/>
</dbReference>
<dbReference type="EC" id="2.2.1.6" evidence="4 9"/>
<dbReference type="InterPro" id="IPR045229">
    <property type="entry name" value="TPP_enz"/>
</dbReference>
<dbReference type="SUPFAM" id="SSF52518">
    <property type="entry name" value="Thiamin diphosphate-binding fold (THDP-binding)"/>
    <property type="match status" value="2"/>
</dbReference>
<dbReference type="KEGG" id="ceu:A7L45_09405"/>
<evidence type="ECO:0000256" key="6">
    <source>
        <dbReference type="ARBA" id="ARBA00023052"/>
    </source>
</evidence>
<comment type="catalytic activity">
    <reaction evidence="8 9">
        <text>2 pyruvate + H(+) = (2S)-2-acetolactate + CO2</text>
        <dbReference type="Rhea" id="RHEA:25249"/>
        <dbReference type="ChEBI" id="CHEBI:15361"/>
        <dbReference type="ChEBI" id="CHEBI:15378"/>
        <dbReference type="ChEBI" id="CHEBI:16526"/>
        <dbReference type="ChEBI" id="CHEBI:58476"/>
        <dbReference type="EC" id="2.2.1.6"/>
    </reaction>
</comment>
<comment type="pathway">
    <text evidence="2 9">Amino-acid biosynthesis; L-valine biosynthesis; L-valine from pyruvate: step 1/4.</text>
</comment>
<dbReference type="OrthoDB" id="4494979at2"/>
<dbReference type="Pfam" id="PF02776">
    <property type="entry name" value="TPP_enzyme_N"/>
    <property type="match status" value="1"/>
</dbReference>
<sequence>MKAAEAIIQCLQEEKVKIVFGYPGVPVAPLYEALRKSDIQHILVRHEQASGHSASGYARATRSIGVCIATSGPGAINLITGIATAYADSIPMIAITGQVRTDLIGKDVFQEADIIGATDSFTKHSYLVKDAKDIPRIMKEAFYIAKTGRPGPVLVDIPLDIQNTEIEFEYPSEISIRGYKPTVNGNKRQIKKALEKIKNSRKPLICVGGGVMSAKAEQELIKFIEKSKIPMVHTLMGKDGIPSKYPYNVGLIGSHGFKYANKAVSEADVLILVGTRVADRATGGSKSFGKMADIIHIDVDPAEIGKNLSALIPVVGDCKKILQELTDGVMQIDTKMWRDQITTWEKECVTIRESGAKVNPQYALELLSQMIEEDALITADVGQNQIWTSHYLDMVGNRRFLTSGGLGTMGYSIPASVGCKFAFPKRRVVAVMGDGSFQMSMSELGTIKQNHLNIIFLLFNNSNLGMVREYQSNVYKNTYGVSLCENPDFVKLVESYGLCGKRVNSNSELKGVLEEAMASNKAFLIECIVSEDESTL</sequence>
<dbReference type="InterPro" id="IPR029061">
    <property type="entry name" value="THDP-binding"/>
</dbReference>
<keyword evidence="14" id="KW-1185">Reference proteome</keyword>
<dbReference type="FunFam" id="3.40.50.1220:FF:000008">
    <property type="entry name" value="Acetolactate synthase"/>
    <property type="match status" value="1"/>
</dbReference>
<keyword evidence="9" id="KW-0479">Metal-binding</keyword>
<dbReference type="UniPathway" id="UPA00047">
    <property type="reaction ID" value="UER00055"/>
</dbReference>
<dbReference type="GO" id="GO:0050660">
    <property type="term" value="F:flavin adenine dinucleotide binding"/>
    <property type="evidence" value="ECO:0007669"/>
    <property type="project" value="InterPro"/>
</dbReference>
<dbReference type="CDD" id="cd07035">
    <property type="entry name" value="TPP_PYR_POX_like"/>
    <property type="match status" value="1"/>
</dbReference>
<organism evidence="13 14">
    <name type="scientific">Clostridium estertheticum subsp. estertheticum</name>
    <dbReference type="NCBI Taxonomy" id="1552"/>
    <lineage>
        <taxon>Bacteria</taxon>
        <taxon>Bacillati</taxon>
        <taxon>Bacillota</taxon>
        <taxon>Clostridia</taxon>
        <taxon>Eubacteriales</taxon>
        <taxon>Clostridiaceae</taxon>
        <taxon>Clostridium</taxon>
    </lineage>
</organism>
<dbReference type="Pfam" id="PF02775">
    <property type="entry name" value="TPP_enzyme_C"/>
    <property type="match status" value="1"/>
</dbReference>
<dbReference type="Gene3D" id="3.40.50.970">
    <property type="match status" value="2"/>
</dbReference>
<dbReference type="GO" id="GO:0003984">
    <property type="term" value="F:acetolactate synthase activity"/>
    <property type="evidence" value="ECO:0007669"/>
    <property type="project" value="UniProtKB-EC"/>
</dbReference>
<name>A0A1J0GFX3_9CLOT</name>
<evidence type="ECO:0000256" key="1">
    <source>
        <dbReference type="ARBA" id="ARBA00004974"/>
    </source>
</evidence>
<comment type="similarity">
    <text evidence="3 9">Belongs to the TPP enzyme family.</text>
</comment>
<comment type="pathway">
    <text evidence="1 9">Amino-acid biosynthesis; L-isoleucine biosynthesis; L-isoleucine from 2-oxobutanoate: step 1/4.</text>
</comment>
<keyword evidence="9" id="KW-0460">Magnesium</keyword>
<evidence type="ECO:0000313" key="14">
    <source>
        <dbReference type="Proteomes" id="UP000182569"/>
    </source>
</evidence>
<comment type="cofactor">
    <cofactor evidence="9">
        <name>thiamine diphosphate</name>
        <dbReference type="ChEBI" id="CHEBI:58937"/>
    </cofactor>
    <text evidence="9">Binds 1 thiamine pyrophosphate per subunit.</text>
</comment>
<dbReference type="RefSeq" id="WP_071612557.1">
    <property type="nucleotide sequence ID" value="NZ_CP015756.1"/>
</dbReference>
<dbReference type="InterPro" id="IPR000399">
    <property type="entry name" value="TPP-bd_CS"/>
</dbReference>
<dbReference type="SUPFAM" id="SSF52467">
    <property type="entry name" value="DHS-like NAD/FAD-binding domain"/>
    <property type="match status" value="1"/>
</dbReference>
<dbReference type="NCBIfam" id="TIGR00118">
    <property type="entry name" value="acolac_lg"/>
    <property type="match status" value="1"/>
</dbReference>
<evidence type="ECO:0000256" key="5">
    <source>
        <dbReference type="ARBA" id="ARBA00022605"/>
    </source>
</evidence>
<dbReference type="GO" id="GO:0009097">
    <property type="term" value="P:isoleucine biosynthetic process"/>
    <property type="evidence" value="ECO:0007669"/>
    <property type="project" value="UniProtKB-UniPathway"/>
</dbReference>
<dbReference type="Proteomes" id="UP000182569">
    <property type="component" value="Chromosome"/>
</dbReference>
<reference evidence="14" key="1">
    <citation type="journal article" date="2016" name="Front. Microbiol.">
        <title>Complete Genome Sequence of Clostridium estertheticum DSM 8809, a Microbe Identified in Spoiled Vacuum Packed Beef.</title>
        <authorList>
            <person name="Yu Z."/>
            <person name="Gunn L."/>
            <person name="Brennan E."/>
            <person name="Reid R."/>
            <person name="Wall P.G."/>
            <person name="Gaora O.P."/>
            <person name="Hurley D."/>
            <person name="Bolton D."/>
            <person name="Fanning S."/>
        </authorList>
    </citation>
    <scope>NUCLEOTIDE SEQUENCE [LARGE SCALE GENOMIC DNA]</scope>
    <source>
        <strain evidence="14">DSM 8809</strain>
    </source>
</reference>
<dbReference type="GO" id="GO:0005948">
    <property type="term" value="C:acetolactate synthase complex"/>
    <property type="evidence" value="ECO:0007669"/>
    <property type="project" value="TreeGrafter"/>
</dbReference>
<dbReference type="InterPro" id="IPR029035">
    <property type="entry name" value="DHS-like_NAD/FAD-binding_dom"/>
</dbReference>
<keyword evidence="5 9" id="KW-0028">Amino-acid biosynthesis</keyword>
<dbReference type="PANTHER" id="PTHR18968:SF13">
    <property type="entry name" value="ACETOLACTATE SYNTHASE CATALYTIC SUBUNIT, MITOCHONDRIAL"/>
    <property type="match status" value="1"/>
</dbReference>
<dbReference type="UniPathway" id="UPA00049">
    <property type="reaction ID" value="UER00059"/>
</dbReference>
<evidence type="ECO:0000259" key="12">
    <source>
        <dbReference type="Pfam" id="PF02776"/>
    </source>
</evidence>
<dbReference type="Gene3D" id="3.40.50.1220">
    <property type="entry name" value="TPP-binding domain"/>
    <property type="match status" value="1"/>
</dbReference>
<evidence type="ECO:0000259" key="10">
    <source>
        <dbReference type="Pfam" id="PF00205"/>
    </source>
</evidence>
<dbReference type="InterPro" id="IPR011766">
    <property type="entry name" value="TPP_enzyme_TPP-bd"/>
</dbReference>
<evidence type="ECO:0000256" key="2">
    <source>
        <dbReference type="ARBA" id="ARBA00005025"/>
    </source>
</evidence>
<dbReference type="GO" id="GO:0000287">
    <property type="term" value="F:magnesium ion binding"/>
    <property type="evidence" value="ECO:0007669"/>
    <property type="project" value="UniProtKB-UniRule"/>
</dbReference>
<dbReference type="Pfam" id="PF00205">
    <property type="entry name" value="TPP_enzyme_M"/>
    <property type="match status" value="1"/>
</dbReference>
<evidence type="ECO:0000256" key="7">
    <source>
        <dbReference type="ARBA" id="ARBA00023304"/>
    </source>
</evidence>
<evidence type="ECO:0000256" key="8">
    <source>
        <dbReference type="ARBA" id="ARBA00048670"/>
    </source>
</evidence>
<feature type="domain" description="Thiamine pyrophosphate enzyme TPP-binding" evidence="11">
    <location>
        <begin position="380"/>
        <end position="527"/>
    </location>
</feature>
<dbReference type="GO" id="GO:0030976">
    <property type="term" value="F:thiamine pyrophosphate binding"/>
    <property type="evidence" value="ECO:0007669"/>
    <property type="project" value="UniProtKB-UniRule"/>
</dbReference>
<dbReference type="InterPro" id="IPR012000">
    <property type="entry name" value="Thiamin_PyroP_enz_cen_dom"/>
</dbReference>
<accession>A0A1J0GFX3</accession>
<feature type="domain" description="Thiamine pyrophosphate enzyme central" evidence="10">
    <location>
        <begin position="190"/>
        <end position="325"/>
    </location>
</feature>
<dbReference type="InterPro" id="IPR012001">
    <property type="entry name" value="Thiamin_PyroP_enz_TPP-bd_dom"/>
</dbReference>
<protein>
    <recommendedName>
        <fullName evidence="4 9">Acetolactate synthase</fullName>
        <ecNumber evidence="4 9">2.2.1.6</ecNumber>
    </recommendedName>
</protein>
<comment type="cofactor">
    <cofactor evidence="9">
        <name>Mg(2+)</name>
        <dbReference type="ChEBI" id="CHEBI:18420"/>
    </cofactor>
    <text evidence="9">Binds 1 Mg(2+) ion per subunit.</text>
</comment>
<evidence type="ECO:0000256" key="9">
    <source>
        <dbReference type="RuleBase" id="RU003591"/>
    </source>
</evidence>
<dbReference type="STRING" id="1552.A7L45_09405"/>
<keyword evidence="6 9" id="KW-0786">Thiamine pyrophosphate</keyword>
<evidence type="ECO:0000259" key="11">
    <source>
        <dbReference type="Pfam" id="PF02775"/>
    </source>
</evidence>
<keyword evidence="7 9" id="KW-0100">Branched-chain amino acid biosynthesis</keyword>
<keyword evidence="9" id="KW-0808">Transferase</keyword>
<proteinExistence type="inferred from homology"/>
<evidence type="ECO:0000313" key="13">
    <source>
        <dbReference type="EMBL" id="APC40265.1"/>
    </source>
</evidence>
<evidence type="ECO:0000256" key="3">
    <source>
        <dbReference type="ARBA" id="ARBA00007812"/>
    </source>
</evidence>
<dbReference type="FunFam" id="3.40.50.970:FF:000007">
    <property type="entry name" value="Acetolactate synthase"/>
    <property type="match status" value="1"/>
</dbReference>
<dbReference type="GO" id="GO:0009099">
    <property type="term" value="P:L-valine biosynthetic process"/>
    <property type="evidence" value="ECO:0007669"/>
    <property type="project" value="UniProtKB-UniPathway"/>
</dbReference>
<dbReference type="AlphaFoldDB" id="A0A1J0GFX3"/>
<dbReference type="PANTHER" id="PTHR18968">
    <property type="entry name" value="THIAMINE PYROPHOSPHATE ENZYMES"/>
    <property type="match status" value="1"/>
</dbReference>
<dbReference type="PROSITE" id="PS00187">
    <property type="entry name" value="TPP_ENZYMES"/>
    <property type="match status" value="1"/>
</dbReference>
<feature type="domain" description="Thiamine pyrophosphate enzyme N-terminal TPP-binding" evidence="12">
    <location>
        <begin position="1"/>
        <end position="114"/>
    </location>
</feature>
<dbReference type="InterPro" id="IPR012846">
    <property type="entry name" value="Acetolactate_synth_lsu"/>
</dbReference>